<accession>A0A543DLV9</accession>
<dbReference type="SUPFAM" id="SSF63829">
    <property type="entry name" value="Calcium-dependent phosphotriesterase"/>
    <property type="match status" value="1"/>
</dbReference>
<organism evidence="1 2">
    <name type="scientific">Pseudonocardia kunmingensis</name>
    <dbReference type="NCBI Taxonomy" id="630975"/>
    <lineage>
        <taxon>Bacteria</taxon>
        <taxon>Bacillati</taxon>
        <taxon>Actinomycetota</taxon>
        <taxon>Actinomycetes</taxon>
        <taxon>Pseudonocardiales</taxon>
        <taxon>Pseudonocardiaceae</taxon>
        <taxon>Pseudonocardia</taxon>
    </lineage>
</organism>
<protein>
    <recommendedName>
        <fullName evidence="3">Secreted PhoX family phosphatase</fullName>
    </recommendedName>
</protein>
<evidence type="ECO:0000313" key="2">
    <source>
        <dbReference type="Proteomes" id="UP000315677"/>
    </source>
</evidence>
<evidence type="ECO:0008006" key="3">
    <source>
        <dbReference type="Google" id="ProtNLM"/>
    </source>
</evidence>
<dbReference type="EMBL" id="VFPA01000003">
    <property type="protein sequence ID" value="TQM10245.1"/>
    <property type="molecule type" value="Genomic_DNA"/>
</dbReference>
<dbReference type="Pfam" id="PF05787">
    <property type="entry name" value="PhoX"/>
    <property type="match status" value="1"/>
</dbReference>
<name>A0A543DLV9_9PSEU</name>
<gene>
    <name evidence="1" type="ORF">FB558_6030</name>
</gene>
<sequence length="447" mass="47155">MVLSRRGFLRRSAAGIVLVGAPEVLRVTSGPRVGYGDLVDDPEGRLSLPEGFGYTIVTEAGRTELETGEPTPRNHDGTGAFAARGGGTVLVVNHEIREEAGTDLQVPHLDGLVYDPGAAGGCTIVVTDAQGRPVNERVGIAGTSTNCAGGVTPWGTWLTCEETDVRAGDGAYERDHGYVFEVDPFDRAALVDPQPVKALGRFVHEALAVDPATHDIYLTEDDSGPNGLVYRWAPPAGFRGGRGVLRELGGSDGALAAMRCTDESGEHVDDLSRAGSAGTTYAVEWVEVPDRDAREEPTRTQLDDGRVTRAHKLEGAWWGPGQNGASGAYVVSSYTGGDSPGNHRGQVWFYDPRASTMTLRLQFAGEEDGADGPDNISVSPYGGVILAEDGNSGNHLVGATEDGTTFRVARTEQGSEFTGPVFSRDGSVLFANVQVPGTLFAITGPWS</sequence>
<comment type="caution">
    <text evidence="1">The sequence shown here is derived from an EMBL/GenBank/DDBJ whole genome shotgun (WGS) entry which is preliminary data.</text>
</comment>
<keyword evidence="2" id="KW-1185">Reference proteome</keyword>
<dbReference type="PANTHER" id="PTHR35399">
    <property type="entry name" value="SLR8030 PROTEIN"/>
    <property type="match status" value="1"/>
</dbReference>
<proteinExistence type="predicted"/>
<dbReference type="InterPro" id="IPR008557">
    <property type="entry name" value="PhoX"/>
</dbReference>
<dbReference type="PANTHER" id="PTHR35399:SF4">
    <property type="entry name" value="MEMBRANE PROTEIN"/>
    <property type="match status" value="1"/>
</dbReference>
<evidence type="ECO:0000313" key="1">
    <source>
        <dbReference type="EMBL" id="TQM10245.1"/>
    </source>
</evidence>
<dbReference type="OrthoDB" id="5169219at2"/>
<dbReference type="Proteomes" id="UP000315677">
    <property type="component" value="Unassembled WGS sequence"/>
</dbReference>
<dbReference type="RefSeq" id="WP_142058926.1">
    <property type="nucleotide sequence ID" value="NZ_VFPA01000003.1"/>
</dbReference>
<dbReference type="AlphaFoldDB" id="A0A543DLV9"/>
<reference evidence="1 2" key="1">
    <citation type="submission" date="2019-06" db="EMBL/GenBank/DDBJ databases">
        <title>Sequencing the genomes of 1000 actinobacteria strains.</title>
        <authorList>
            <person name="Klenk H.-P."/>
        </authorList>
    </citation>
    <scope>NUCLEOTIDE SEQUENCE [LARGE SCALE GENOMIC DNA]</scope>
    <source>
        <strain evidence="1 2">DSM 45301</strain>
    </source>
</reference>